<protein>
    <submittedName>
        <fullName evidence="2">Uncharacterized protein</fullName>
    </submittedName>
</protein>
<proteinExistence type="predicted"/>
<feature type="compositionally biased region" description="Polar residues" evidence="1">
    <location>
        <begin position="56"/>
        <end position="65"/>
    </location>
</feature>
<accession>A0A7S3Q441</accession>
<name>A0A7S3Q441_9STRA</name>
<dbReference type="EMBL" id="HBIO01013111">
    <property type="protein sequence ID" value="CAE0465370.1"/>
    <property type="molecule type" value="Transcribed_RNA"/>
</dbReference>
<feature type="compositionally biased region" description="Basic and acidic residues" evidence="1">
    <location>
        <begin position="93"/>
        <end position="107"/>
    </location>
</feature>
<feature type="region of interest" description="Disordered" evidence="1">
    <location>
        <begin position="56"/>
        <end position="121"/>
    </location>
</feature>
<reference evidence="2" key="1">
    <citation type="submission" date="2021-01" db="EMBL/GenBank/DDBJ databases">
        <authorList>
            <person name="Corre E."/>
            <person name="Pelletier E."/>
            <person name="Niang G."/>
            <person name="Scheremetjew M."/>
            <person name="Finn R."/>
            <person name="Kale V."/>
            <person name="Holt S."/>
            <person name="Cochrane G."/>
            <person name="Meng A."/>
            <person name="Brown T."/>
            <person name="Cohen L."/>
        </authorList>
    </citation>
    <scope>NUCLEOTIDE SEQUENCE</scope>
    <source>
        <strain evidence="2">MM31A-1</strain>
    </source>
</reference>
<evidence type="ECO:0000313" key="2">
    <source>
        <dbReference type="EMBL" id="CAE0465370.1"/>
    </source>
</evidence>
<gene>
    <name evidence="2" type="ORF">CDEB00056_LOCUS10211</name>
</gene>
<sequence>MSLSLSMASVAYTATLSIFSLTRCRAFHVATNPVSFLNRVSVKSNIHNPQRFASASTAFTRLQSRNENESEDETDQPIVPTWTYEPYTPPPKRPADRRGQQQEDFRQIMEPGLFQIKSQYQ</sequence>
<dbReference type="AlphaFoldDB" id="A0A7S3Q441"/>
<organism evidence="2">
    <name type="scientific">Chaetoceros debilis</name>
    <dbReference type="NCBI Taxonomy" id="122233"/>
    <lineage>
        <taxon>Eukaryota</taxon>
        <taxon>Sar</taxon>
        <taxon>Stramenopiles</taxon>
        <taxon>Ochrophyta</taxon>
        <taxon>Bacillariophyta</taxon>
        <taxon>Coscinodiscophyceae</taxon>
        <taxon>Chaetocerotophycidae</taxon>
        <taxon>Chaetocerotales</taxon>
        <taxon>Chaetocerotaceae</taxon>
        <taxon>Chaetoceros</taxon>
    </lineage>
</organism>
<evidence type="ECO:0000256" key="1">
    <source>
        <dbReference type="SAM" id="MobiDB-lite"/>
    </source>
</evidence>